<organism evidence="5 6">
    <name type="scientific">Rhinolophus ferrumequinum</name>
    <name type="common">Greater horseshoe bat</name>
    <dbReference type="NCBI Taxonomy" id="59479"/>
    <lineage>
        <taxon>Eukaryota</taxon>
        <taxon>Metazoa</taxon>
        <taxon>Chordata</taxon>
        <taxon>Craniata</taxon>
        <taxon>Vertebrata</taxon>
        <taxon>Euteleostomi</taxon>
        <taxon>Mammalia</taxon>
        <taxon>Eutheria</taxon>
        <taxon>Laurasiatheria</taxon>
        <taxon>Chiroptera</taxon>
        <taxon>Yinpterochiroptera</taxon>
        <taxon>Rhinolophoidea</taxon>
        <taxon>Rhinolophidae</taxon>
        <taxon>Rhinolophinae</taxon>
        <taxon>Rhinolophus</taxon>
    </lineage>
</organism>
<dbReference type="OMA" id="YHEKTDK"/>
<feature type="repeat" description="WD" evidence="4">
    <location>
        <begin position="208"/>
        <end position="250"/>
    </location>
</feature>
<dbReference type="InterPro" id="IPR036322">
    <property type="entry name" value="WD40_repeat_dom_sf"/>
</dbReference>
<reference evidence="6" key="3">
    <citation type="submission" date="2018-12" db="EMBL/GenBank/DDBJ databases">
        <title>G10K-VGP greater horseshoe bat female genome, primary haplotype.</title>
        <authorList>
            <person name="Teeling E."/>
            <person name="Myers G."/>
            <person name="Vernes S."/>
            <person name="Pippel M."/>
            <person name="Winkler S."/>
            <person name="Fedrigo O."/>
            <person name="Rhie A."/>
            <person name="Koren S."/>
            <person name="Phillippy A."/>
            <person name="Lewin H."/>
            <person name="Damas J."/>
            <person name="Howe K."/>
            <person name="Mountcastle J."/>
            <person name="Jarvis E.D."/>
        </authorList>
    </citation>
    <scope>NUCLEOTIDE SEQUENCE [LARGE SCALE GENOMIC DNA]</scope>
</reference>
<evidence type="ECO:0000256" key="2">
    <source>
        <dbReference type="ARBA" id="ARBA00022574"/>
    </source>
</evidence>
<sequence>MRILYPRKNHNSNGGSMPGHCLGFCCFPICTRFLLPLDATPDMEKIEEQFANLNIVKRSSGTEEPTYLLGIDTSKTVQAEKGSLVAVLCSNGSIRIYDKERLNVLREFSGHPGHLSGVRFAHSCDCVYSSCTDGTIKCWDARLASEKPVQLFKGYPSNIFISFDVSCNDHVICAGTEKVEDDALLVFWDARINSQDLSTTKDPLGTYSETHSDDITQVCFHPSNPNMVVSGSTDGLVNVFDISVDNEEDALITTCNSTSSVSCIGWSGKDYKQIYCMTHDEGFCWWDLNHLDTDEPITRLNIQDVREVINVKEGFLDYLIGGLYHEKMDKLFIVGGANTGIIHLMSCTTSGLIHMTSLQGGHVAMVRSFCWNMQDDSLLTGGEDAQLLLWKPGAIEKTFTKKDSMKIASSVYQRVRVHSSDSYKRRKKQ</sequence>
<dbReference type="Ensembl" id="ENSRFET00010004660.1">
    <property type="protein sequence ID" value="ENSRFEP00010004252.1"/>
    <property type="gene ID" value="ENSRFEG00010002985.1"/>
</dbReference>
<proteinExistence type="predicted"/>
<dbReference type="GO" id="GO:0022038">
    <property type="term" value="P:corpus callosum development"/>
    <property type="evidence" value="ECO:0007669"/>
    <property type="project" value="Ensembl"/>
</dbReference>
<dbReference type="Proteomes" id="UP000472240">
    <property type="component" value="Chromosome 6"/>
</dbReference>
<dbReference type="SMART" id="SM00320">
    <property type="entry name" value="WD40"/>
    <property type="match status" value="5"/>
</dbReference>
<evidence type="ECO:0000256" key="3">
    <source>
        <dbReference type="ARBA" id="ARBA00022737"/>
    </source>
</evidence>
<evidence type="ECO:0000313" key="6">
    <source>
        <dbReference type="Proteomes" id="UP000472240"/>
    </source>
</evidence>
<evidence type="ECO:0000256" key="4">
    <source>
        <dbReference type="PROSITE-ProRule" id="PRU00221"/>
    </source>
</evidence>
<reference evidence="5 6" key="1">
    <citation type="journal article" date="2015" name="Annu Rev Anim Biosci">
        <title>The Genome 10K Project: a way forward.</title>
        <authorList>
            <person name="Koepfli K.P."/>
            <person name="Paten B."/>
            <person name="O'Brien S.J."/>
            <person name="Koepfli K.P."/>
            <person name="Paten B."/>
            <person name="Antunes A."/>
            <person name="Belov K."/>
            <person name="Bustamante C."/>
            <person name="Castoe T.A."/>
            <person name="Clawson H."/>
            <person name="Crawford A.J."/>
            <person name="Diekhans M."/>
            <person name="Distel D."/>
            <person name="Durbin R."/>
            <person name="Earl D."/>
            <person name="Fujita M.K."/>
            <person name="Gamble T."/>
            <person name="Georges A."/>
            <person name="Gemmell N."/>
            <person name="Gilbert M.T."/>
            <person name="Graves J.M."/>
            <person name="Green R.E."/>
            <person name="Hickey G."/>
            <person name="Jarvis E.D."/>
            <person name="Johnson W."/>
            <person name="Komissarov A."/>
            <person name="Korf I."/>
            <person name="Kuhn R."/>
            <person name="Larkin D.M."/>
            <person name="Lewin H."/>
            <person name="Lopez J.V."/>
            <person name="Ma J."/>
            <person name="Marques-Bonet T."/>
            <person name="Miller W."/>
            <person name="Murphy R."/>
            <person name="Pevzner P."/>
            <person name="Shapiro B."/>
            <person name="Steiner C."/>
            <person name="Tamazian G."/>
            <person name="Venkatesh B."/>
            <person name="Wang J."/>
            <person name="Wayne R."/>
            <person name="Wiley E."/>
            <person name="Yang H."/>
            <person name="Zhang G."/>
            <person name="Haussler D."/>
            <person name="Ryder O."/>
            <person name="O'Brien S.J."/>
        </authorList>
    </citation>
    <scope>NUCLEOTIDE SEQUENCE</scope>
</reference>
<dbReference type="InterPro" id="IPR039328">
    <property type="entry name" value="WDR89"/>
</dbReference>
<accession>A0A671E172</accession>
<keyword evidence="6" id="KW-1185">Reference proteome</keyword>
<feature type="repeat" description="WD" evidence="4">
    <location>
        <begin position="359"/>
        <end position="391"/>
    </location>
</feature>
<name>A0A671E172_RHIFE</name>
<protein>
    <recommendedName>
        <fullName evidence="1">WD repeat-containing protein 89</fullName>
    </recommendedName>
</protein>
<dbReference type="InterPro" id="IPR001680">
    <property type="entry name" value="WD40_rpt"/>
</dbReference>
<dbReference type="SUPFAM" id="SSF50978">
    <property type="entry name" value="WD40 repeat-like"/>
    <property type="match status" value="1"/>
</dbReference>
<feature type="repeat" description="WD" evidence="4">
    <location>
        <begin position="108"/>
        <end position="140"/>
    </location>
</feature>
<evidence type="ECO:0000256" key="1">
    <source>
        <dbReference type="ARBA" id="ARBA00021125"/>
    </source>
</evidence>
<dbReference type="PANTHER" id="PTHR22889:SF0">
    <property type="entry name" value="WD REPEAT-CONTAINING PROTEIN 89"/>
    <property type="match status" value="1"/>
</dbReference>
<dbReference type="GeneTree" id="ENSGT00390000006996"/>
<dbReference type="Pfam" id="PF00400">
    <property type="entry name" value="WD40"/>
    <property type="match status" value="3"/>
</dbReference>
<dbReference type="InParanoid" id="A0A671E172"/>
<keyword evidence="2 4" id="KW-0853">WD repeat</keyword>
<dbReference type="FunCoup" id="A0A671E172">
    <property type="interactions" value="2333"/>
</dbReference>
<dbReference type="Gene3D" id="2.130.10.10">
    <property type="entry name" value="YVTN repeat-like/Quinoprotein amine dehydrogenase"/>
    <property type="match status" value="2"/>
</dbReference>
<dbReference type="PANTHER" id="PTHR22889">
    <property type="entry name" value="WD REPEAT-CONTAINING PROTEIN 89"/>
    <property type="match status" value="1"/>
</dbReference>
<dbReference type="PROSITE" id="PS50082">
    <property type="entry name" value="WD_REPEATS_2"/>
    <property type="match status" value="3"/>
</dbReference>
<dbReference type="AlphaFoldDB" id="A0A671E172"/>
<evidence type="ECO:0000313" key="5">
    <source>
        <dbReference type="Ensembl" id="ENSRFEP00010004252.1"/>
    </source>
</evidence>
<dbReference type="GO" id="GO:0021591">
    <property type="term" value="P:ventricular system development"/>
    <property type="evidence" value="ECO:0007669"/>
    <property type="project" value="Ensembl"/>
</dbReference>
<reference evidence="5 6" key="2">
    <citation type="journal article" date="2018" name="Annu Rev Anim Biosci">
        <title>Bat Biology, Genomes, and the Bat1K Project: To Generate Chromosome-Level Genomes for All Living Bat Species.</title>
        <authorList>
            <person name="Teeling E.C."/>
            <person name="Vernes S.C."/>
            <person name="Davalos L.M."/>
            <person name="Ray D.A."/>
            <person name="Gilbert M.T.P."/>
            <person name="Myers E."/>
        </authorList>
    </citation>
    <scope>NUCLEOTIDE SEQUENCE</scope>
</reference>
<gene>
    <name evidence="5" type="primary">WDR89</name>
</gene>
<keyword evidence="3" id="KW-0677">Repeat</keyword>
<reference evidence="5" key="4">
    <citation type="submission" date="2025-08" db="UniProtKB">
        <authorList>
            <consortium name="Ensembl"/>
        </authorList>
    </citation>
    <scope>IDENTIFICATION</scope>
</reference>
<dbReference type="InterPro" id="IPR015943">
    <property type="entry name" value="WD40/YVTN_repeat-like_dom_sf"/>
</dbReference>
<reference evidence="5" key="5">
    <citation type="submission" date="2025-09" db="UniProtKB">
        <authorList>
            <consortium name="Ensembl"/>
        </authorList>
    </citation>
    <scope>IDENTIFICATION</scope>
</reference>